<keyword evidence="22" id="KW-0378">Hydrolase</keyword>
<feature type="compositionally biased region" description="Basic and acidic residues" evidence="18">
    <location>
        <begin position="52"/>
        <end position="61"/>
    </location>
</feature>
<keyword evidence="22" id="KW-0540">Nuclease</keyword>
<dbReference type="GO" id="GO:0004519">
    <property type="term" value="F:endonuclease activity"/>
    <property type="evidence" value="ECO:0007669"/>
    <property type="project" value="UniProtKB-KW"/>
</dbReference>
<dbReference type="PROSITE" id="PS50097">
    <property type="entry name" value="BTB"/>
    <property type="match status" value="1"/>
</dbReference>
<evidence type="ECO:0000256" key="2">
    <source>
        <dbReference type="ARBA" id="ARBA00006661"/>
    </source>
</evidence>
<protein>
    <recommendedName>
        <fullName evidence="14">Structure-specific endonuclease subunit SLX4</fullName>
    </recommendedName>
    <alternativeName>
        <fullName evidence="16">BTB/POZ domain-containing protein 12</fullName>
    </alternativeName>
</protein>
<feature type="compositionally biased region" description="Basic residues" evidence="18">
    <location>
        <begin position="1597"/>
        <end position="1613"/>
    </location>
</feature>
<dbReference type="Proteomes" id="UP000515203">
    <property type="component" value="Unplaced"/>
</dbReference>
<dbReference type="FunCoup" id="A0A6P6E595">
    <property type="interactions" value="1747"/>
</dbReference>
<dbReference type="Pfam" id="PF00651">
    <property type="entry name" value="BTB"/>
    <property type="match status" value="1"/>
</dbReference>
<evidence type="ECO:0000256" key="6">
    <source>
        <dbReference type="ARBA" id="ARBA00022737"/>
    </source>
</evidence>
<feature type="region of interest" description="Disordered" evidence="18">
    <location>
        <begin position="51"/>
        <end position="128"/>
    </location>
</feature>
<dbReference type="GO" id="GO:0008270">
    <property type="term" value="F:zinc ion binding"/>
    <property type="evidence" value="ECO:0007669"/>
    <property type="project" value="UniProtKB-KW"/>
</dbReference>
<evidence type="ECO:0000256" key="10">
    <source>
        <dbReference type="ARBA" id="ARBA00022843"/>
    </source>
</evidence>
<dbReference type="SMART" id="SM00225">
    <property type="entry name" value="BTB"/>
    <property type="match status" value="1"/>
</dbReference>
<evidence type="ECO:0000256" key="4">
    <source>
        <dbReference type="ARBA" id="ARBA00022553"/>
    </source>
</evidence>
<dbReference type="InterPro" id="IPR006642">
    <property type="entry name" value="Rad18_UBZ4"/>
</dbReference>
<keyword evidence="3" id="KW-1017">Isopeptide bond</keyword>
<evidence type="ECO:0000256" key="14">
    <source>
        <dbReference type="ARBA" id="ARBA00029496"/>
    </source>
</evidence>
<keyword evidence="8 17" id="KW-0863">Zinc-finger</keyword>
<feature type="region of interest" description="Disordered" evidence="18">
    <location>
        <begin position="876"/>
        <end position="932"/>
    </location>
</feature>
<evidence type="ECO:0000313" key="21">
    <source>
        <dbReference type="Proteomes" id="UP000515203"/>
    </source>
</evidence>
<feature type="compositionally biased region" description="Basic residues" evidence="18">
    <location>
        <begin position="376"/>
        <end position="392"/>
    </location>
</feature>
<feature type="region of interest" description="Disordered" evidence="18">
    <location>
        <begin position="1329"/>
        <end position="1503"/>
    </location>
</feature>
<evidence type="ECO:0000256" key="11">
    <source>
        <dbReference type="ARBA" id="ARBA00023172"/>
    </source>
</evidence>
<dbReference type="PROSITE" id="PS51908">
    <property type="entry name" value="ZF_UBZ4"/>
    <property type="match status" value="2"/>
</dbReference>
<evidence type="ECO:0000313" key="22">
    <source>
        <dbReference type="RefSeq" id="XP_023567168.1"/>
    </source>
</evidence>
<feature type="region of interest" description="Disordered" evidence="18">
    <location>
        <begin position="185"/>
        <end position="218"/>
    </location>
</feature>
<evidence type="ECO:0000256" key="15">
    <source>
        <dbReference type="ARBA" id="ARBA00064578"/>
    </source>
</evidence>
<comment type="subcellular location">
    <subcellularLocation>
        <location evidence="1">Nucleus</location>
    </subcellularLocation>
</comment>
<keyword evidence="11" id="KW-0233">DNA recombination</keyword>
<evidence type="ECO:0000256" key="17">
    <source>
        <dbReference type="PROSITE-ProRule" id="PRU01256"/>
    </source>
</evidence>
<evidence type="ECO:0000256" key="1">
    <source>
        <dbReference type="ARBA" id="ARBA00004123"/>
    </source>
</evidence>
<dbReference type="GO" id="GO:0033557">
    <property type="term" value="C:Slx1-Slx4 complex"/>
    <property type="evidence" value="ECO:0007669"/>
    <property type="project" value="InterPro"/>
</dbReference>
<evidence type="ECO:0000256" key="5">
    <source>
        <dbReference type="ARBA" id="ARBA00022723"/>
    </source>
</evidence>
<evidence type="ECO:0000256" key="9">
    <source>
        <dbReference type="ARBA" id="ARBA00022833"/>
    </source>
</evidence>
<feature type="region of interest" description="Disordered" evidence="18">
    <location>
        <begin position="1223"/>
        <end position="1301"/>
    </location>
</feature>
<feature type="compositionally biased region" description="Polar residues" evidence="18">
    <location>
        <begin position="1178"/>
        <end position="1192"/>
    </location>
</feature>
<keyword evidence="13" id="KW-0539">Nucleus</keyword>
<dbReference type="GO" id="GO:0006281">
    <property type="term" value="P:DNA repair"/>
    <property type="evidence" value="ECO:0007669"/>
    <property type="project" value="UniProtKB-KW"/>
</dbReference>
<feature type="region of interest" description="Disordered" evidence="18">
    <location>
        <begin position="1588"/>
        <end position="1685"/>
    </location>
</feature>
<feature type="compositionally biased region" description="Low complexity" evidence="18">
    <location>
        <begin position="1429"/>
        <end position="1444"/>
    </location>
</feature>
<dbReference type="PANTHER" id="PTHR21541">
    <property type="entry name" value="BTB POZ DOMAIN CONTAINING 12"/>
    <property type="match status" value="1"/>
</dbReference>
<feature type="region of interest" description="Disordered" evidence="18">
    <location>
        <begin position="836"/>
        <end position="862"/>
    </location>
</feature>
<feature type="region of interest" description="Disordered" evidence="18">
    <location>
        <begin position="555"/>
        <end position="576"/>
    </location>
</feature>
<feature type="region of interest" description="Disordered" evidence="18">
    <location>
        <begin position="424"/>
        <end position="445"/>
    </location>
</feature>
<feature type="domain" description="BTB" evidence="19">
    <location>
        <begin position="661"/>
        <end position="734"/>
    </location>
</feature>
<accession>A0A6P6E595</accession>
<reference evidence="22" key="1">
    <citation type="submission" date="2025-08" db="UniProtKB">
        <authorList>
            <consortium name="RefSeq"/>
        </authorList>
    </citation>
    <scope>IDENTIFICATION</scope>
</reference>
<dbReference type="GO" id="GO:0032206">
    <property type="term" value="P:positive regulation of telomere maintenance"/>
    <property type="evidence" value="ECO:0007669"/>
    <property type="project" value="UniProtKB-ARBA"/>
</dbReference>
<dbReference type="InterPro" id="IPR018574">
    <property type="entry name" value="Structure-sp_endonuc_su_Slx4"/>
</dbReference>
<feature type="compositionally biased region" description="Low complexity" evidence="18">
    <location>
        <begin position="1640"/>
        <end position="1663"/>
    </location>
</feature>
<feature type="domain" description="UBZ4-type" evidence="20">
    <location>
        <begin position="272"/>
        <end position="302"/>
    </location>
</feature>
<keyword evidence="22" id="KW-0255">Endonuclease</keyword>
<feature type="region of interest" description="Disordered" evidence="18">
    <location>
        <begin position="997"/>
        <end position="1037"/>
    </location>
</feature>
<dbReference type="Gene3D" id="3.30.710.10">
    <property type="entry name" value="Potassium Channel Kv1.1, Chain A"/>
    <property type="match status" value="1"/>
</dbReference>
<evidence type="ECO:0000256" key="3">
    <source>
        <dbReference type="ARBA" id="ARBA00022499"/>
    </source>
</evidence>
<feature type="compositionally biased region" description="Polar residues" evidence="18">
    <location>
        <begin position="1388"/>
        <end position="1402"/>
    </location>
</feature>
<keyword evidence="6" id="KW-0677">Repeat</keyword>
<dbReference type="OrthoDB" id="5576441at2759"/>
<dbReference type="CTD" id="84464"/>
<dbReference type="PANTHER" id="PTHR21541:SF3">
    <property type="entry name" value="STRUCTURE-SPECIFIC ENDONUCLEASE SUBUNIT SLX4"/>
    <property type="match status" value="1"/>
</dbReference>
<gene>
    <name evidence="22" type="primary">Slx4</name>
</gene>
<sequence length="1765" mass="194047">MCFITVEILENLSMEFIYQPESLKSAPRMDESDDDFKELCASFFQRVKKPRTKEVLGERKTQKSSNSTQIRSIPRKTKQSAIRSKTLPDTLKKPRPCSQAPRAKKQRPSKSQESEPALPVSGDGGVLAPALHQPVLQDQAQSIQTANALCDDSQPPLPCLMTAAEPSPSKRRTAELVLQRMQQFKRARPERLRHASQGCSLKATLEENDPQNSQEEMVAGNNLRSIHDPSSRGNGPGLPATDSDATVALVLQQEFGREGTSAQDDSLEEKGLFFCQMCQKNLSAMNVTRREQHVNRCLDEAEKALGPSMPQIPECPICGKPFVTSKSRISHLKQCAVKMEVEPQLLLQAVRMQTALPEAGSSPPAPSFSNLVEGWKRKRATNKKEPQKRRKISKPEVPSEDLLVAMALSRSEVEQGPPVPALRLESAFAERTRPGAGRKSRKRKLLVSPPQLLVQDSDTTGRQIEDRVAQLLSEEMELSSTPPLPVSKILREKLEETGWRLQLPEEKGNLLWEGSALTGAWAMESFYTAGLVPPIVPKRLTKVLTQEPRLTQSLPAHCSSSHAVCSPRDPSLSASQREQQALQDLVDLAEEGQSTSLWPCNGGMTSSGRAAGLDLVPSSLPLTGFALPPKEKPLERVDHTSLSLGMLAADFGAMVNNPHLSDVQFQTDSGDIVYAHKFVLYARCPLLIQYVNSEGFCAIEDGDETQRVLLSSVSTEATCVFLRFLYTADTGLPPHLAADLGTLAHRFGVSDLVHLCEQVPAVTDVEGERQEEEDETCESRAENFQELLRSIWTDEEEEAETFLKSEEEREKVNEADMEEIYEFAATQRKLLQWEKAPDTEEEPDQPGEDSPVVGPPMADNLGSKQLEKGEQLELLGPGKYKSPVHGENAGPSLLLPSGGCSDRAEYAEAPQQTAPKEVPGPSFCSPPGASEAGRGDVLVHSFEVPAYEQVFSLPQEFSEMSQIISEHQEQDDVKKKEVKMAYEPTPQPHPCCPAWLPSDRNPSRSQLHLHHTSDLSSSMPQSHNGVPMVPSPRLPSPSIPAEQDSNVLTVLKEPDHWKGRGCHSILECKSKGVLISPEKSLPIDLTQSVPDLSSSTSQDHPPHMSRENEVILLLDSDEELELEQTKTKLVSNGPSEEKNILEVSHKSPELFSVIDVDADQEHSQSPLRREAKLENGEGQLQDQDTVGSTRTSWLISDRDSSLDEDSTTDASWLVPATPVFSRSRDCSSQTQITSLRVRPPEDKIAQSSSRATPENSPLLEATQKFSVITPLMSPRPPGTSHRGRQVHSSPSHFQSTRHKLSFPRTSCPMAVGLPDFPGPVQKLSPKQAAVSEVVELGDSEDEQEAVSHQVNRSPQLDSDPPIPVDDCWNVEPLSPIPIDHLNLERTGPLSTSSPSSMAQEPQDSGGCHSAGLLRSTPIRARGRARRASSEPSSGSGSLGGSRLSFLNPALWDDWDEEGQKSPEAPPTPQTPRALRAQKSDGPETPKGANRKKNLPPKVPITPMPRYSIMETPVLKKELDRFGVRPLPKRQMVLKLKEIFQYTHQTLESDSEDEIQSSQVPRELDCSHTLPTETYKPCGVGGCTQLEATEGSSSKQSAQRRKKLPSRSIPHQRSRPPAEKPHVGPVVDTQLPASQESMATSVDSSDSSFSSQSSSGEFGAAFECAGDDEDEDGGLSMSQASRALDPEEAVRRYIRSKPELYRKVLTYQPLELAALQAELKQDGIRVAMGKLLDTLDTLCITFTTAAARKEKLKQKGQQRRGKKKGE</sequence>
<dbReference type="GO" id="GO:0000712">
    <property type="term" value="P:resolution of meiotic recombination intermediates"/>
    <property type="evidence" value="ECO:0007669"/>
    <property type="project" value="TreeGrafter"/>
</dbReference>
<comment type="subunit">
    <text evidence="15">Forms a heterodimer with SLX1A/GIYD1. Interacts with ERCC4/XPF; catalytic subunit of the ERCC4-ERCC1 endonuclease. Interacts with MUS81; catalytic subunit of the MUS81-EME1 endonuclease. Interacts with MSH2; component of the MSH2-MSH3 mismatch repair complex. Interacts with TERF2-TERF2IP. Interacts with PLK1 and SLX4IP.</text>
</comment>
<evidence type="ECO:0000256" key="18">
    <source>
        <dbReference type="SAM" id="MobiDB-lite"/>
    </source>
</evidence>
<feature type="compositionally biased region" description="Polar residues" evidence="18">
    <location>
        <begin position="1245"/>
        <end position="1255"/>
    </location>
</feature>
<dbReference type="SUPFAM" id="SSF54695">
    <property type="entry name" value="POZ domain"/>
    <property type="match status" value="1"/>
</dbReference>
<evidence type="ECO:0000256" key="7">
    <source>
        <dbReference type="ARBA" id="ARBA00022763"/>
    </source>
</evidence>
<dbReference type="CDD" id="cd22999">
    <property type="entry name" value="SAP_SLX4"/>
    <property type="match status" value="1"/>
</dbReference>
<feature type="region of interest" description="Disordered" evidence="18">
    <location>
        <begin position="1546"/>
        <end position="1570"/>
    </location>
</feature>
<name>A0A6P6E595_OCTDE</name>
<dbReference type="InterPro" id="IPR000210">
    <property type="entry name" value="BTB/POZ_dom"/>
</dbReference>
<feature type="compositionally biased region" description="Acidic residues" evidence="18">
    <location>
        <begin position="1335"/>
        <end position="1344"/>
    </location>
</feature>
<evidence type="ECO:0000256" key="13">
    <source>
        <dbReference type="ARBA" id="ARBA00023242"/>
    </source>
</evidence>
<dbReference type="FunFam" id="3.30.710.10:FF:000116">
    <property type="entry name" value="SLX4 structure-specific endonuclease subunit"/>
    <property type="match status" value="1"/>
</dbReference>
<keyword evidence="10" id="KW-0832">Ubl conjugation</keyword>
<keyword evidence="12 17" id="KW-0234">DNA repair</keyword>
<dbReference type="RefSeq" id="XP_023567168.1">
    <property type="nucleotide sequence ID" value="XM_023711400.1"/>
</dbReference>
<dbReference type="GeneID" id="101585142"/>
<keyword evidence="4" id="KW-0597">Phosphoprotein</keyword>
<comment type="similarity">
    <text evidence="2">Belongs to the SLX4 family.</text>
</comment>
<evidence type="ECO:0000259" key="19">
    <source>
        <dbReference type="PROSITE" id="PS50097"/>
    </source>
</evidence>
<organism evidence="21 22">
    <name type="scientific">Octodon degus</name>
    <name type="common">Degu</name>
    <name type="synonym">Sciurus degus</name>
    <dbReference type="NCBI Taxonomy" id="10160"/>
    <lineage>
        <taxon>Eukaryota</taxon>
        <taxon>Metazoa</taxon>
        <taxon>Chordata</taxon>
        <taxon>Craniata</taxon>
        <taxon>Vertebrata</taxon>
        <taxon>Euteleostomi</taxon>
        <taxon>Mammalia</taxon>
        <taxon>Eutheria</taxon>
        <taxon>Euarchontoglires</taxon>
        <taxon>Glires</taxon>
        <taxon>Rodentia</taxon>
        <taxon>Hystricomorpha</taxon>
        <taxon>Octodontidae</taxon>
        <taxon>Octodon</taxon>
    </lineage>
</organism>
<feature type="domain" description="UBZ4-type" evidence="20">
    <location>
        <begin position="312"/>
        <end position="340"/>
    </location>
</feature>
<dbReference type="GO" id="GO:0003677">
    <property type="term" value="F:DNA binding"/>
    <property type="evidence" value="ECO:0007669"/>
    <property type="project" value="InterPro"/>
</dbReference>
<keyword evidence="21" id="KW-1185">Reference proteome</keyword>
<dbReference type="InterPro" id="IPR011333">
    <property type="entry name" value="SKP1/BTB/POZ_sf"/>
</dbReference>
<evidence type="ECO:0000259" key="20">
    <source>
        <dbReference type="PROSITE" id="PS51908"/>
    </source>
</evidence>
<evidence type="ECO:0000256" key="8">
    <source>
        <dbReference type="ARBA" id="ARBA00022771"/>
    </source>
</evidence>
<keyword evidence="9" id="KW-0862">Zinc</keyword>
<feature type="region of interest" description="Disordered" evidence="18">
    <location>
        <begin position="1159"/>
        <end position="1192"/>
    </location>
</feature>
<keyword evidence="5" id="KW-0479">Metal-binding</keyword>
<evidence type="ECO:0000256" key="12">
    <source>
        <dbReference type="ARBA" id="ARBA00023204"/>
    </source>
</evidence>
<feature type="compositionally biased region" description="Basic and acidic residues" evidence="18">
    <location>
        <begin position="1159"/>
        <end position="1175"/>
    </location>
</feature>
<dbReference type="GO" id="GO:0006260">
    <property type="term" value="P:DNA replication"/>
    <property type="evidence" value="ECO:0007669"/>
    <property type="project" value="InterPro"/>
</dbReference>
<proteinExistence type="inferred from homology"/>
<dbReference type="InParanoid" id="A0A6P6E595"/>
<feature type="region of interest" description="Disordered" evidence="18">
    <location>
        <begin position="357"/>
        <end position="397"/>
    </location>
</feature>
<evidence type="ECO:0000256" key="16">
    <source>
        <dbReference type="ARBA" id="ARBA00076095"/>
    </source>
</evidence>
<keyword evidence="7 17" id="KW-0227">DNA damage</keyword>
<feature type="compositionally biased region" description="Basic residues" evidence="18">
    <location>
        <begin position="436"/>
        <end position="445"/>
    </location>
</feature>
<dbReference type="Pfam" id="PF09494">
    <property type="entry name" value="Slx4"/>
    <property type="match status" value="1"/>
</dbReference>
<feature type="compositionally biased region" description="Polar residues" evidence="18">
    <location>
        <begin position="1630"/>
        <end position="1639"/>
    </location>
</feature>
<feature type="compositionally biased region" description="Polar residues" evidence="18">
    <location>
        <begin position="1346"/>
        <end position="1356"/>
    </location>
</feature>
<dbReference type="GO" id="GO:0090656">
    <property type="term" value="P:t-circle formation"/>
    <property type="evidence" value="ECO:0007669"/>
    <property type="project" value="UniProtKB-ARBA"/>
</dbReference>